<dbReference type="InterPro" id="IPR026590">
    <property type="entry name" value="Ssirtuin_cat_dom"/>
</dbReference>
<comment type="caution">
    <text evidence="7">The sequence shown here is derived from an EMBL/GenBank/DDBJ whole genome shotgun (WGS) entry which is preliminary data.</text>
</comment>
<feature type="binding site" evidence="4">
    <location>
        <position position="142"/>
    </location>
    <ligand>
        <name>Zn(2+)</name>
        <dbReference type="ChEBI" id="CHEBI:29105"/>
    </ligand>
</feature>
<dbReference type="PATRIC" id="fig|518642.10.peg.1433"/>
<feature type="active site" description="Proton acceptor" evidence="4">
    <location>
        <position position="131"/>
    </location>
</feature>
<dbReference type="PANTHER" id="PTHR11085">
    <property type="entry name" value="NAD-DEPENDENT PROTEIN DEACYLASE SIRTUIN-5, MITOCHONDRIAL-RELATED"/>
    <property type="match status" value="1"/>
</dbReference>
<keyword evidence="8" id="KW-1185">Reference proteome</keyword>
<keyword evidence="2" id="KW-0808">Transferase</keyword>
<evidence type="ECO:0000313" key="8">
    <source>
        <dbReference type="Proteomes" id="UP000176005"/>
    </source>
</evidence>
<protein>
    <recommendedName>
        <fullName evidence="1">protein acetyllysine N-acetyltransferase</fullName>
        <ecNumber evidence="1">2.3.1.286</ecNumber>
    </recommendedName>
</protein>
<dbReference type="InterPro" id="IPR029035">
    <property type="entry name" value="DHS-like_NAD/FAD-binding_dom"/>
</dbReference>
<dbReference type="PROSITE" id="PS50305">
    <property type="entry name" value="SIRTUIN"/>
    <property type="match status" value="1"/>
</dbReference>
<name>A0A1E7L8G0_9ACTN</name>
<evidence type="ECO:0000256" key="5">
    <source>
        <dbReference type="SAM" id="MobiDB-lite"/>
    </source>
</evidence>
<evidence type="ECO:0000256" key="1">
    <source>
        <dbReference type="ARBA" id="ARBA00012928"/>
    </source>
</evidence>
<keyword evidence="4" id="KW-0862">Zinc</keyword>
<proteinExistence type="predicted"/>
<feature type="binding site" evidence="4">
    <location>
        <position position="164"/>
    </location>
    <ligand>
        <name>Zn(2+)</name>
        <dbReference type="ChEBI" id="CHEBI:29105"/>
    </ligand>
</feature>
<dbReference type="PANTHER" id="PTHR11085:SF4">
    <property type="entry name" value="NAD-DEPENDENT PROTEIN DEACYLASE"/>
    <property type="match status" value="1"/>
</dbReference>
<evidence type="ECO:0000259" key="6">
    <source>
        <dbReference type="PROSITE" id="PS50305"/>
    </source>
</evidence>
<evidence type="ECO:0000256" key="4">
    <source>
        <dbReference type="PROSITE-ProRule" id="PRU00236"/>
    </source>
</evidence>
<dbReference type="InterPro" id="IPR050134">
    <property type="entry name" value="NAD-dep_sirtuin_deacylases"/>
</dbReference>
<dbReference type="GO" id="GO:0046872">
    <property type="term" value="F:metal ion binding"/>
    <property type="evidence" value="ECO:0007669"/>
    <property type="project" value="UniProtKB-KW"/>
</dbReference>
<evidence type="ECO:0000313" key="7">
    <source>
        <dbReference type="EMBL" id="OEV12497.1"/>
    </source>
</evidence>
<feature type="binding site" evidence="4">
    <location>
        <position position="167"/>
    </location>
    <ligand>
        <name>Zn(2+)</name>
        <dbReference type="ChEBI" id="CHEBI:29105"/>
    </ligand>
</feature>
<dbReference type="AlphaFoldDB" id="A0A1E7L8G0"/>
<keyword evidence="3" id="KW-0520">NAD</keyword>
<dbReference type="RefSeq" id="WP_070016068.1">
    <property type="nucleotide sequence ID" value="NZ_LJGW01000138.1"/>
</dbReference>
<reference evidence="7 8" key="1">
    <citation type="journal article" date="2016" name="Front. Microbiol.">
        <title>Comparative Genomics Analysis of Streptomyces Species Reveals Their Adaptation to the Marine Environment and Their Diversity at the Genomic Level.</title>
        <authorList>
            <person name="Tian X."/>
            <person name="Zhang Z."/>
            <person name="Yang T."/>
            <person name="Chen M."/>
            <person name="Li J."/>
            <person name="Chen F."/>
            <person name="Yang J."/>
            <person name="Li W."/>
            <person name="Zhang B."/>
            <person name="Zhang Z."/>
            <person name="Wu J."/>
            <person name="Zhang C."/>
            <person name="Long L."/>
            <person name="Xiao J."/>
        </authorList>
    </citation>
    <scope>NUCLEOTIDE SEQUENCE [LARGE SCALE GENOMIC DNA]</scope>
    <source>
        <strain evidence="7 8">SCSIO 10429</strain>
    </source>
</reference>
<dbReference type="EC" id="2.3.1.286" evidence="1"/>
<accession>A0A1E7L8G0</accession>
<evidence type="ECO:0000256" key="3">
    <source>
        <dbReference type="ARBA" id="ARBA00023027"/>
    </source>
</evidence>
<dbReference type="InterPro" id="IPR003000">
    <property type="entry name" value="Sirtuin"/>
</dbReference>
<keyword evidence="4" id="KW-0479">Metal-binding</keyword>
<feature type="region of interest" description="Disordered" evidence="5">
    <location>
        <begin position="1"/>
        <end position="22"/>
    </location>
</feature>
<organism evidence="7 8">
    <name type="scientific">Streptomyces nanshensis</name>
    <dbReference type="NCBI Taxonomy" id="518642"/>
    <lineage>
        <taxon>Bacteria</taxon>
        <taxon>Bacillati</taxon>
        <taxon>Actinomycetota</taxon>
        <taxon>Actinomycetes</taxon>
        <taxon>Kitasatosporales</taxon>
        <taxon>Streptomycetaceae</taxon>
        <taxon>Streptomyces</taxon>
    </lineage>
</organism>
<dbReference type="Gene3D" id="3.40.50.1220">
    <property type="entry name" value="TPP-binding domain"/>
    <property type="match status" value="1"/>
</dbReference>
<feature type="domain" description="Deacetylase sirtuin-type" evidence="6">
    <location>
        <begin position="1"/>
        <end position="262"/>
    </location>
</feature>
<sequence>MSDSDGHAPQPPGEPAPGASARGPLVAILTGAGISTDSGIPDYRGPQGLWRTDPEAEKLVTYDYYMNDPDIRRRSWRMRRDSTTWGARPNAAHEAVARLEQTGVPVRVITQNVDGLHQLAGLPDRKVLELHGSSRTVLCTRCAAQSTMAEALERVEAGEEDPGCRECGGVLKSATVMFGQALDPEVLGEAVAVAKACDVFVAVGTSLQVQPAASLAEVAASHGARLVIVNAEPTPYDALADEVVREPIGTALPALLAELGGD</sequence>
<feature type="binding site" evidence="4">
    <location>
        <position position="139"/>
    </location>
    <ligand>
        <name>Zn(2+)</name>
        <dbReference type="ChEBI" id="CHEBI:29105"/>
    </ligand>
</feature>
<dbReference type="GO" id="GO:0070403">
    <property type="term" value="F:NAD+ binding"/>
    <property type="evidence" value="ECO:0007669"/>
    <property type="project" value="InterPro"/>
</dbReference>
<dbReference type="Gene3D" id="3.30.1600.10">
    <property type="entry name" value="SIR2/SIRT2 'Small Domain"/>
    <property type="match status" value="1"/>
</dbReference>
<gene>
    <name evidence="7" type="ORF">AN218_08040</name>
</gene>
<dbReference type="Proteomes" id="UP000176005">
    <property type="component" value="Unassembled WGS sequence"/>
</dbReference>
<dbReference type="SUPFAM" id="SSF52467">
    <property type="entry name" value="DHS-like NAD/FAD-binding domain"/>
    <property type="match status" value="1"/>
</dbReference>
<dbReference type="InterPro" id="IPR026591">
    <property type="entry name" value="Sirtuin_cat_small_dom_sf"/>
</dbReference>
<evidence type="ECO:0000256" key="2">
    <source>
        <dbReference type="ARBA" id="ARBA00022679"/>
    </source>
</evidence>
<dbReference type="EMBL" id="LJGW01000138">
    <property type="protein sequence ID" value="OEV12497.1"/>
    <property type="molecule type" value="Genomic_DNA"/>
</dbReference>
<dbReference type="CDD" id="cd01407">
    <property type="entry name" value="SIR2-fam"/>
    <property type="match status" value="1"/>
</dbReference>
<dbReference type="GO" id="GO:0017136">
    <property type="term" value="F:histone deacetylase activity, NAD-dependent"/>
    <property type="evidence" value="ECO:0007669"/>
    <property type="project" value="TreeGrafter"/>
</dbReference>
<dbReference type="Pfam" id="PF02146">
    <property type="entry name" value="SIR2"/>
    <property type="match status" value="1"/>
</dbReference>